<dbReference type="Gene3D" id="3.40.50.720">
    <property type="entry name" value="NAD(P)-binding Rossmann-like Domain"/>
    <property type="match status" value="1"/>
</dbReference>
<sequence>MKSLKKDGTYLNVTVSVTGVRMLCTKLTTSKKLILSQNSPETPEALNFLKELEAGKLNVVIDRYYTFEEIVQAHTYVEKGHKKGNVVITLEHNSKS</sequence>
<protein>
    <recommendedName>
        <fullName evidence="3">Zinc-binding dehydrogenase</fullName>
    </recommendedName>
</protein>
<name>A0A9W4PJ63_9BACI</name>
<dbReference type="AlphaFoldDB" id="A0A9W4PJ63"/>
<evidence type="ECO:0000313" key="2">
    <source>
        <dbReference type="Proteomes" id="UP000789326"/>
    </source>
</evidence>
<proteinExistence type="predicted"/>
<dbReference type="Gene3D" id="3.90.180.10">
    <property type="entry name" value="Medium-chain alcohol dehydrogenases, catalytic domain"/>
    <property type="match status" value="1"/>
</dbReference>
<evidence type="ECO:0000313" key="1">
    <source>
        <dbReference type="EMBL" id="CAH0308907.1"/>
    </source>
</evidence>
<gene>
    <name evidence="1" type="ORF">SRABI133_04853</name>
</gene>
<dbReference type="Proteomes" id="UP000789326">
    <property type="component" value="Unassembled WGS sequence"/>
</dbReference>
<evidence type="ECO:0008006" key="3">
    <source>
        <dbReference type="Google" id="ProtNLM"/>
    </source>
</evidence>
<organism evidence="1 2">
    <name type="scientific">Peribacillus simplex</name>
    <dbReference type="NCBI Taxonomy" id="1478"/>
    <lineage>
        <taxon>Bacteria</taxon>
        <taxon>Bacillati</taxon>
        <taxon>Bacillota</taxon>
        <taxon>Bacilli</taxon>
        <taxon>Bacillales</taxon>
        <taxon>Bacillaceae</taxon>
        <taxon>Peribacillus</taxon>
    </lineage>
</organism>
<dbReference type="Pfam" id="PF13602">
    <property type="entry name" value="ADH_zinc_N_2"/>
    <property type="match status" value="1"/>
</dbReference>
<reference evidence="1" key="1">
    <citation type="submission" date="2021-11" db="EMBL/GenBank/DDBJ databases">
        <authorList>
            <person name="Bulgarelli D."/>
        </authorList>
    </citation>
    <scope>NUCLEOTIDE SEQUENCE</scope>
    <source>
        <strain evidence="1">Bi133</strain>
    </source>
</reference>
<accession>A0A9W4PJ63</accession>
<dbReference type="EMBL" id="CAKKMG010000128">
    <property type="protein sequence ID" value="CAH0308907.1"/>
    <property type="molecule type" value="Genomic_DNA"/>
</dbReference>
<comment type="caution">
    <text evidence="1">The sequence shown here is derived from an EMBL/GenBank/DDBJ whole genome shotgun (WGS) entry which is preliminary data.</text>
</comment>